<organism evidence="6 7">
    <name type="scientific">Solirubrobacter phytolaccae</name>
    <dbReference type="NCBI Taxonomy" id="1404360"/>
    <lineage>
        <taxon>Bacteria</taxon>
        <taxon>Bacillati</taxon>
        <taxon>Actinomycetota</taxon>
        <taxon>Thermoleophilia</taxon>
        <taxon>Solirubrobacterales</taxon>
        <taxon>Solirubrobacteraceae</taxon>
        <taxon>Solirubrobacter</taxon>
    </lineage>
</organism>
<evidence type="ECO:0000313" key="7">
    <source>
        <dbReference type="Proteomes" id="UP001147653"/>
    </source>
</evidence>
<dbReference type="AlphaFoldDB" id="A0A9X3NLP1"/>
<feature type="domain" description="Mandelate racemase/muconate lactonizing enzyme C-terminal" evidence="5">
    <location>
        <begin position="144"/>
        <end position="236"/>
    </location>
</feature>
<evidence type="ECO:0000256" key="4">
    <source>
        <dbReference type="ARBA" id="ARBA00022842"/>
    </source>
</evidence>
<dbReference type="GO" id="GO:0006518">
    <property type="term" value="P:peptide metabolic process"/>
    <property type="evidence" value="ECO:0007669"/>
    <property type="project" value="UniProtKB-ARBA"/>
</dbReference>
<dbReference type="Proteomes" id="UP001147653">
    <property type="component" value="Unassembled WGS sequence"/>
</dbReference>
<accession>A0A9X3NLP1</accession>
<dbReference type="SFLD" id="SFLDS00001">
    <property type="entry name" value="Enolase"/>
    <property type="match status" value="1"/>
</dbReference>
<name>A0A9X3NLP1_9ACTN</name>
<dbReference type="FunFam" id="3.30.390.10:FF:000009">
    <property type="entry name" value="Hydrophobic dipeptide epimerase"/>
    <property type="match status" value="1"/>
</dbReference>
<dbReference type="Pfam" id="PF13378">
    <property type="entry name" value="MR_MLE_C"/>
    <property type="match status" value="1"/>
</dbReference>
<dbReference type="InterPro" id="IPR013342">
    <property type="entry name" value="Mandelate_racemase_C"/>
</dbReference>
<evidence type="ECO:0000256" key="3">
    <source>
        <dbReference type="ARBA" id="ARBA00022723"/>
    </source>
</evidence>
<reference evidence="6" key="1">
    <citation type="submission" date="2022-10" db="EMBL/GenBank/DDBJ databases">
        <title>The WGS of Solirubrobacter phytolaccae KCTC 29190.</title>
        <authorList>
            <person name="Jiang Z."/>
        </authorList>
    </citation>
    <scope>NUCLEOTIDE SEQUENCE</scope>
    <source>
        <strain evidence="6">KCTC 29190</strain>
    </source>
</reference>
<sequence>MRIARVEAFGYELRYAHGEYVMSGGRSVAALPSTLVRVTTDDGVEGWGETCPLGATYLEAHADGARAALRQLAPALVGVDPTNLGAVHTAMDGALRGHGYAKSALDIACWDVLGRALGVPVSTLLGGVRSSDFPLYVAIPLGPAEAMVEHVRARRAEGVRHFQLKLGADPREDAARVRAVLEEDLDVVVADANGGWRLQDAVIAARALEGLDRVLFEQPCPTLEECQVVRERTTLPMVLDEVITDAQSLLRAYGVMEGINLKVGRVGGLAKARLLRDLGTELGLRFTIEDSWGGDVTTAAVSHLAASTAPDQLLMASFMNDWTLDHVAGYAPRSVNGRGAAPTAPGLGIDVDTASLGAPLFTT</sequence>
<evidence type="ECO:0000256" key="1">
    <source>
        <dbReference type="ARBA" id="ARBA00001946"/>
    </source>
</evidence>
<evidence type="ECO:0000313" key="6">
    <source>
        <dbReference type="EMBL" id="MDA0183792.1"/>
    </source>
</evidence>
<keyword evidence="3" id="KW-0479">Metal-binding</keyword>
<evidence type="ECO:0000259" key="5">
    <source>
        <dbReference type="SMART" id="SM00922"/>
    </source>
</evidence>
<dbReference type="InterPro" id="IPR029017">
    <property type="entry name" value="Enolase-like_N"/>
</dbReference>
<dbReference type="SMART" id="SM00922">
    <property type="entry name" value="MR_MLE"/>
    <property type="match status" value="1"/>
</dbReference>
<dbReference type="Pfam" id="PF02746">
    <property type="entry name" value="MR_MLE_N"/>
    <property type="match status" value="1"/>
</dbReference>
<comment type="caution">
    <text evidence="6">The sequence shown here is derived from an EMBL/GenBank/DDBJ whole genome shotgun (WGS) entry which is preliminary data.</text>
</comment>
<gene>
    <name evidence="6" type="ORF">OJ997_26025</name>
</gene>
<comment type="similarity">
    <text evidence="2">Belongs to the mandelate racemase/muconate lactonizing enzyme family.</text>
</comment>
<dbReference type="InterPro" id="IPR029065">
    <property type="entry name" value="Enolase_C-like"/>
</dbReference>
<dbReference type="Gene3D" id="3.20.20.120">
    <property type="entry name" value="Enolase-like C-terminal domain"/>
    <property type="match status" value="1"/>
</dbReference>
<dbReference type="EMBL" id="JAPDDP010000061">
    <property type="protein sequence ID" value="MDA0183792.1"/>
    <property type="molecule type" value="Genomic_DNA"/>
</dbReference>
<dbReference type="Gene3D" id="3.30.390.10">
    <property type="entry name" value="Enolase-like, N-terminal domain"/>
    <property type="match status" value="1"/>
</dbReference>
<dbReference type="InterPro" id="IPR013341">
    <property type="entry name" value="Mandelate_racemase_N_dom"/>
</dbReference>
<protein>
    <submittedName>
        <fullName evidence="6">Mandelate racemase</fullName>
    </submittedName>
</protein>
<dbReference type="InterPro" id="IPR036849">
    <property type="entry name" value="Enolase-like_C_sf"/>
</dbReference>
<comment type="cofactor">
    <cofactor evidence="1">
        <name>Mg(2+)</name>
        <dbReference type="ChEBI" id="CHEBI:18420"/>
    </cofactor>
</comment>
<dbReference type="SUPFAM" id="SSF51604">
    <property type="entry name" value="Enolase C-terminal domain-like"/>
    <property type="match status" value="1"/>
</dbReference>
<dbReference type="InterPro" id="IPR034593">
    <property type="entry name" value="DgoD-like"/>
</dbReference>
<proteinExistence type="inferred from homology"/>
<keyword evidence="7" id="KW-1185">Reference proteome</keyword>
<dbReference type="RefSeq" id="WP_270028206.1">
    <property type="nucleotide sequence ID" value="NZ_JAPDDP010000061.1"/>
</dbReference>
<evidence type="ECO:0000256" key="2">
    <source>
        <dbReference type="ARBA" id="ARBA00008031"/>
    </source>
</evidence>
<keyword evidence="4" id="KW-0460">Magnesium</keyword>
<dbReference type="GO" id="GO:0000287">
    <property type="term" value="F:magnesium ion binding"/>
    <property type="evidence" value="ECO:0007669"/>
    <property type="project" value="UniProtKB-ARBA"/>
</dbReference>
<dbReference type="PANTHER" id="PTHR48080">
    <property type="entry name" value="D-GALACTONATE DEHYDRATASE-RELATED"/>
    <property type="match status" value="1"/>
</dbReference>
<dbReference type="GO" id="GO:0016854">
    <property type="term" value="F:racemase and epimerase activity"/>
    <property type="evidence" value="ECO:0007669"/>
    <property type="project" value="UniProtKB-ARBA"/>
</dbReference>
<dbReference type="SUPFAM" id="SSF54826">
    <property type="entry name" value="Enolase N-terminal domain-like"/>
    <property type="match status" value="1"/>
</dbReference>
<dbReference type="SFLD" id="SFLDG00180">
    <property type="entry name" value="muconate_cycloisomerase"/>
    <property type="match status" value="1"/>
</dbReference>